<dbReference type="InterPro" id="IPR044730">
    <property type="entry name" value="RNase_H-like_dom_plant"/>
</dbReference>
<dbReference type="SUPFAM" id="SSF53098">
    <property type="entry name" value="Ribonuclease H-like"/>
    <property type="match status" value="1"/>
</dbReference>
<dbReference type="Pfam" id="PF13456">
    <property type="entry name" value="RVT_3"/>
    <property type="match status" value="1"/>
</dbReference>
<dbReference type="InterPro" id="IPR012337">
    <property type="entry name" value="RNaseH-like_sf"/>
</dbReference>
<dbReference type="PANTHER" id="PTHR47074:SF48">
    <property type="entry name" value="POLYNUCLEOTIDYL TRANSFERASE, RIBONUCLEASE H-LIKE SUPERFAMILY PROTEIN"/>
    <property type="match status" value="1"/>
</dbReference>
<name>A0A2I4EJS0_JUGRE</name>
<dbReference type="GO" id="GO:0004523">
    <property type="term" value="F:RNA-DNA hybrid ribonuclease activity"/>
    <property type="evidence" value="ECO:0007669"/>
    <property type="project" value="InterPro"/>
</dbReference>
<dbReference type="InterPro" id="IPR036397">
    <property type="entry name" value="RNaseH_sf"/>
</dbReference>
<proteinExistence type="predicted"/>
<dbReference type="CDD" id="cd06222">
    <property type="entry name" value="RNase_H_like"/>
    <property type="match status" value="1"/>
</dbReference>
<accession>A0A2I4EJS0</accession>
<evidence type="ECO:0000313" key="2">
    <source>
        <dbReference type="RefSeq" id="XP_018819645.1"/>
    </source>
</evidence>
<dbReference type="RefSeq" id="XP_018819645.1">
    <property type="nucleotide sequence ID" value="XM_018964100.1"/>
</dbReference>
<dbReference type="PANTHER" id="PTHR47074">
    <property type="entry name" value="BNAC02G40300D PROTEIN"/>
    <property type="match status" value="1"/>
</dbReference>
<dbReference type="AlphaFoldDB" id="A0A2I4EJS0"/>
<dbReference type="Proteomes" id="UP000235220">
    <property type="component" value="Chromosome 4"/>
</dbReference>
<reference evidence="2" key="1">
    <citation type="submission" date="2025-08" db="UniProtKB">
        <authorList>
            <consortium name="RefSeq"/>
        </authorList>
    </citation>
    <scope>IDENTIFICATION</scope>
    <source>
        <tissue evidence="2">Leaves</tissue>
    </source>
</reference>
<dbReference type="GO" id="GO:0003676">
    <property type="term" value="F:nucleic acid binding"/>
    <property type="evidence" value="ECO:0007669"/>
    <property type="project" value="InterPro"/>
</dbReference>
<keyword evidence="1" id="KW-1185">Reference proteome</keyword>
<dbReference type="Gramene" id="Jr04_10830_p1">
    <property type="protein sequence ID" value="cds.Jr04_10830_p1"/>
    <property type="gene ID" value="Jr04_10830"/>
</dbReference>
<protein>
    <submittedName>
        <fullName evidence="2">Uncharacterized protein LOC108990213</fullName>
    </submittedName>
</protein>
<dbReference type="InterPro" id="IPR052929">
    <property type="entry name" value="RNase_H-like_EbsB-rel"/>
</dbReference>
<sequence length="175" mass="19935">MNGNTDKRLVKWEKPTKLAVKANWDATVDAHHMKRVGVGVVIRDSKGEMLACLCSKFDHNKNPIVAEALALRRDAILCAELGLSDVMLEGDSQLTFNATSSGEEIWAEYENIIEDIKKVMPERSNWCIKFVYREATNIAHKLAKLALTFYDEKEWIEEGPVEITNDMLKEKYCND</sequence>
<dbReference type="OrthoDB" id="988871at2759"/>
<dbReference type="KEGG" id="jre:108990213"/>
<dbReference type="Gene3D" id="3.30.420.10">
    <property type="entry name" value="Ribonuclease H-like superfamily/Ribonuclease H"/>
    <property type="match status" value="1"/>
</dbReference>
<dbReference type="GeneID" id="108990213"/>
<organism evidence="1 2">
    <name type="scientific">Juglans regia</name>
    <name type="common">English walnut</name>
    <dbReference type="NCBI Taxonomy" id="51240"/>
    <lineage>
        <taxon>Eukaryota</taxon>
        <taxon>Viridiplantae</taxon>
        <taxon>Streptophyta</taxon>
        <taxon>Embryophyta</taxon>
        <taxon>Tracheophyta</taxon>
        <taxon>Spermatophyta</taxon>
        <taxon>Magnoliopsida</taxon>
        <taxon>eudicotyledons</taxon>
        <taxon>Gunneridae</taxon>
        <taxon>Pentapetalae</taxon>
        <taxon>rosids</taxon>
        <taxon>fabids</taxon>
        <taxon>Fagales</taxon>
        <taxon>Juglandaceae</taxon>
        <taxon>Juglans</taxon>
    </lineage>
</organism>
<evidence type="ECO:0000313" key="1">
    <source>
        <dbReference type="Proteomes" id="UP000235220"/>
    </source>
</evidence>
<gene>
    <name evidence="2" type="primary">LOC108990213</name>
</gene>
<dbReference type="InterPro" id="IPR002156">
    <property type="entry name" value="RNaseH_domain"/>
</dbReference>